<dbReference type="EMBL" id="CP020465">
    <property type="protein sequence ID" value="ASP49456.1"/>
    <property type="molecule type" value="Genomic_DNA"/>
</dbReference>
<name>A0A222GC58_9GAMM</name>
<protein>
    <recommendedName>
        <fullName evidence="3">DUF4145 domain-containing protein</fullName>
    </recommendedName>
</protein>
<dbReference type="KEGG" id="cber:B5D82_17760"/>
<dbReference type="OrthoDB" id="7066278at2"/>
<dbReference type="AlphaFoldDB" id="A0A222GC58"/>
<accession>A0A222GC58</accession>
<reference evidence="1 2" key="1">
    <citation type="submission" date="2017-08" db="EMBL/GenBank/DDBJ databases">
        <title>Complete genome of Colwellia sp. NB097-1, a psychrophile bacterium ioslated from Bering Sea.</title>
        <authorList>
            <person name="Chen X."/>
        </authorList>
    </citation>
    <scope>NUCLEOTIDE SEQUENCE [LARGE SCALE GENOMIC DNA]</scope>
    <source>
        <strain evidence="1 2">NB097-1</strain>
    </source>
</reference>
<evidence type="ECO:0000313" key="1">
    <source>
        <dbReference type="EMBL" id="ASP49456.1"/>
    </source>
</evidence>
<gene>
    <name evidence="1" type="ORF">B5D82_17760</name>
</gene>
<dbReference type="Proteomes" id="UP000202259">
    <property type="component" value="Chromosome"/>
</dbReference>
<dbReference type="RefSeq" id="WP_081153466.1">
    <property type="nucleotide sequence ID" value="NZ_CP020465.1"/>
</dbReference>
<proteinExistence type="predicted"/>
<evidence type="ECO:0008006" key="3">
    <source>
        <dbReference type="Google" id="ProtNLM"/>
    </source>
</evidence>
<keyword evidence="2" id="KW-1185">Reference proteome</keyword>
<organism evidence="1 2">
    <name type="scientific">Cognaticolwellia beringensis</name>
    <dbReference type="NCBI Taxonomy" id="1967665"/>
    <lineage>
        <taxon>Bacteria</taxon>
        <taxon>Pseudomonadati</taxon>
        <taxon>Pseudomonadota</taxon>
        <taxon>Gammaproteobacteria</taxon>
        <taxon>Alteromonadales</taxon>
        <taxon>Colwelliaceae</taxon>
        <taxon>Cognaticolwellia</taxon>
    </lineage>
</organism>
<evidence type="ECO:0000313" key="2">
    <source>
        <dbReference type="Proteomes" id="UP000202259"/>
    </source>
</evidence>
<sequence length="169" mass="19881">MFDPFLENDHNGMPVPPTEDQWAMRNEQLGRQKDSAVLNAQRDTNTGAHYYLEYDKGYAFYFALTEEMERCFRSGCWIASICVGSSAIDAFFNEVFGITRAKKVEAKLKEISFPHIGTWQLIRDNRNNIVHITEDSNFPELDNYELHHIAKKTLWFVHYFRYYMGFNES</sequence>